<proteinExistence type="predicted"/>
<keyword evidence="2" id="KW-0812">Transmembrane</keyword>
<name>M0CE16_9EURY</name>
<dbReference type="OrthoDB" id="53394at2157"/>
<dbReference type="Proteomes" id="UP000011657">
    <property type="component" value="Unassembled WGS sequence"/>
</dbReference>
<evidence type="ECO:0000313" key="4">
    <source>
        <dbReference type="Proteomes" id="UP000011657"/>
    </source>
</evidence>
<dbReference type="RefSeq" id="WP_008893697.1">
    <property type="nucleotide sequence ID" value="NZ_AOIS01000027.1"/>
</dbReference>
<dbReference type="STRING" id="1227488.C477_06891"/>
<evidence type="ECO:0000256" key="1">
    <source>
        <dbReference type="SAM" id="MobiDB-lite"/>
    </source>
</evidence>
<feature type="transmembrane region" description="Helical" evidence="2">
    <location>
        <begin position="39"/>
        <end position="63"/>
    </location>
</feature>
<feature type="compositionally biased region" description="Basic and acidic residues" evidence="1">
    <location>
        <begin position="75"/>
        <end position="92"/>
    </location>
</feature>
<gene>
    <name evidence="3" type="ORF">C477_06891</name>
</gene>
<feature type="region of interest" description="Disordered" evidence="1">
    <location>
        <begin position="65"/>
        <end position="92"/>
    </location>
</feature>
<dbReference type="PATRIC" id="fig|1227488.3.peg.1350"/>
<keyword evidence="2" id="KW-1133">Transmembrane helix</keyword>
<dbReference type="EMBL" id="AOIS01000027">
    <property type="protein sequence ID" value="ELZ20124.1"/>
    <property type="molecule type" value="Genomic_DNA"/>
</dbReference>
<dbReference type="AlphaFoldDB" id="M0CE16"/>
<sequence>MPRHGSLLLKSAGALLLAFIVLSVIATVVGIVLSVVATVVTAVATLAMLAVVVLAAVGLISLLRDDGGGGDLETEYGRDGARSSDDREERLRSQYVDGELSEAEFERELDRVLEDGHGRTDGLDARRSRDSTTTTDRSRLWDR</sequence>
<protein>
    <recommendedName>
        <fullName evidence="5">SHOCT domain-containing protein</fullName>
    </recommendedName>
</protein>
<dbReference type="eggNOG" id="arCOG03912">
    <property type="taxonomic scope" value="Archaea"/>
</dbReference>
<evidence type="ECO:0000256" key="2">
    <source>
        <dbReference type="SAM" id="Phobius"/>
    </source>
</evidence>
<keyword evidence="2" id="KW-0472">Membrane</keyword>
<organism evidence="3 4">
    <name type="scientific">Haloterrigena salina JCM 13891</name>
    <dbReference type="NCBI Taxonomy" id="1227488"/>
    <lineage>
        <taxon>Archaea</taxon>
        <taxon>Methanobacteriati</taxon>
        <taxon>Methanobacteriota</taxon>
        <taxon>Stenosarchaea group</taxon>
        <taxon>Halobacteria</taxon>
        <taxon>Halobacteriales</taxon>
        <taxon>Natrialbaceae</taxon>
        <taxon>Haloterrigena</taxon>
    </lineage>
</organism>
<feature type="region of interest" description="Disordered" evidence="1">
    <location>
        <begin position="112"/>
        <end position="143"/>
    </location>
</feature>
<comment type="caution">
    <text evidence="3">The sequence shown here is derived from an EMBL/GenBank/DDBJ whole genome shotgun (WGS) entry which is preliminary data.</text>
</comment>
<accession>M0CE16</accession>
<feature type="transmembrane region" description="Helical" evidence="2">
    <location>
        <begin position="12"/>
        <end position="33"/>
    </location>
</feature>
<evidence type="ECO:0000313" key="3">
    <source>
        <dbReference type="EMBL" id="ELZ20124.1"/>
    </source>
</evidence>
<evidence type="ECO:0008006" key="5">
    <source>
        <dbReference type="Google" id="ProtNLM"/>
    </source>
</evidence>
<reference evidence="3 4" key="1">
    <citation type="journal article" date="2014" name="PLoS Genet.">
        <title>Phylogenetically driven sequencing of extremely halophilic archaea reveals strategies for static and dynamic osmo-response.</title>
        <authorList>
            <person name="Becker E.A."/>
            <person name="Seitzer P.M."/>
            <person name="Tritt A."/>
            <person name="Larsen D."/>
            <person name="Krusor M."/>
            <person name="Yao A.I."/>
            <person name="Wu D."/>
            <person name="Madern D."/>
            <person name="Eisen J.A."/>
            <person name="Darling A.E."/>
            <person name="Facciotti M.T."/>
        </authorList>
    </citation>
    <scope>NUCLEOTIDE SEQUENCE [LARGE SCALE GENOMIC DNA]</scope>
    <source>
        <strain evidence="3 4">JCM 13891</strain>
    </source>
</reference>
<keyword evidence="4" id="KW-1185">Reference proteome</keyword>